<dbReference type="SUPFAM" id="SSF52047">
    <property type="entry name" value="RNI-like"/>
    <property type="match status" value="1"/>
</dbReference>
<reference evidence="1" key="1">
    <citation type="submission" date="2020-11" db="EMBL/GenBank/DDBJ databases">
        <title>Chlorella ohadii genome sequencing and assembly.</title>
        <authorList>
            <person name="Murik O."/>
            <person name="Treves H."/>
            <person name="Kedem I."/>
            <person name="Shotland Y."/>
            <person name="Kaplan A."/>
        </authorList>
    </citation>
    <scope>NUCLEOTIDE SEQUENCE</scope>
    <source>
        <strain evidence="1">1</strain>
    </source>
</reference>
<dbReference type="Proteomes" id="UP001205105">
    <property type="component" value="Unassembled WGS sequence"/>
</dbReference>
<accession>A0AAD5DWF6</accession>
<name>A0AAD5DWF6_9CHLO</name>
<gene>
    <name evidence="1" type="ORF">COHA_002716</name>
</gene>
<dbReference type="EMBL" id="JADXDR010000036">
    <property type="protein sequence ID" value="KAI7843818.1"/>
    <property type="molecule type" value="Genomic_DNA"/>
</dbReference>
<protein>
    <submittedName>
        <fullName evidence="1">Uncharacterized protein</fullName>
    </submittedName>
</protein>
<evidence type="ECO:0000313" key="2">
    <source>
        <dbReference type="Proteomes" id="UP001205105"/>
    </source>
</evidence>
<keyword evidence="2" id="KW-1185">Reference proteome</keyword>
<evidence type="ECO:0000313" key="1">
    <source>
        <dbReference type="EMBL" id="KAI7843818.1"/>
    </source>
</evidence>
<sequence>MTASSWYFQGSRRDSGGLHSLEIALGAPVKALAEAKAAQAELGRCLAVACSAGAVRRLTVRWLGKTKLKLGPELAACGAAASVRSLVIDGGPGYVHVACPLGRLTALQHCELALCTKWDGAACLPPSLTSMVLRNVCNPLSVLSSLRQFTLSVSPSVPHDGFKALSVLTSLTSLALHDASAWPTALQQLTGLKYLEVSRMSGQWWLAGLPHEAALSASAQQVLAALNTLTALHFHGKVTPPTNPAAALAGAAQLQLLCDKTHPAVFGPDAWPDGLRCACIYWVQLADGRWSAGFGEQLRYLRIDSWMEDWSAMQRHPAWSAFWAWATQAADLRLVEITGYHHFWELPMALSQALMTLRQRRPQLTVTTRVQDLRFQGFLATAAAFCT</sequence>
<organism evidence="1 2">
    <name type="scientific">Chlorella ohadii</name>
    <dbReference type="NCBI Taxonomy" id="2649997"/>
    <lineage>
        <taxon>Eukaryota</taxon>
        <taxon>Viridiplantae</taxon>
        <taxon>Chlorophyta</taxon>
        <taxon>core chlorophytes</taxon>
        <taxon>Trebouxiophyceae</taxon>
        <taxon>Chlorellales</taxon>
        <taxon>Chlorellaceae</taxon>
        <taxon>Chlorella clade</taxon>
        <taxon>Chlorella</taxon>
    </lineage>
</organism>
<comment type="caution">
    <text evidence="1">The sequence shown here is derived from an EMBL/GenBank/DDBJ whole genome shotgun (WGS) entry which is preliminary data.</text>
</comment>
<dbReference type="AlphaFoldDB" id="A0AAD5DWF6"/>
<proteinExistence type="predicted"/>